<evidence type="ECO:0000256" key="1">
    <source>
        <dbReference type="PROSITE-ProRule" id="PRU00047"/>
    </source>
</evidence>
<sequence>AIPPKVEDTFKLYCYVPYTTLTHATHSKAFLHGEDSSFVFTSDGLTAKGLDCSNELFISTVNWIAAAKAVEERTSHYWGSERGAALVLHHLVCFHCGMSGHLPADCTSETTTAGKPIAALATGTRSKHALASPSRKHFCFNWAIWGTFNETATLILSLPPGCVAATFDISSAYRIIPVLPSQQSSLCIFWNGIVYIDQA</sequence>
<feature type="domain" description="CCHC-type" evidence="2">
    <location>
        <begin position="93"/>
        <end position="108"/>
    </location>
</feature>
<feature type="non-terminal residue" evidence="3">
    <location>
        <position position="199"/>
    </location>
</feature>
<dbReference type="GO" id="GO:0003676">
    <property type="term" value="F:nucleic acid binding"/>
    <property type="evidence" value="ECO:0007669"/>
    <property type="project" value="InterPro"/>
</dbReference>
<reference evidence="3" key="1">
    <citation type="journal article" date="2020" name="New Phytol.">
        <title>Comparative genomics reveals dynamic genome evolution in host specialist ectomycorrhizal fungi.</title>
        <authorList>
            <person name="Lofgren L.A."/>
            <person name="Nguyen N.H."/>
            <person name="Vilgalys R."/>
            <person name="Ruytinx J."/>
            <person name="Liao H.L."/>
            <person name="Branco S."/>
            <person name="Kuo A."/>
            <person name="LaButti K."/>
            <person name="Lipzen A."/>
            <person name="Andreopoulos W."/>
            <person name="Pangilinan J."/>
            <person name="Riley R."/>
            <person name="Hundley H."/>
            <person name="Na H."/>
            <person name="Barry K."/>
            <person name="Grigoriev I.V."/>
            <person name="Stajich J.E."/>
            <person name="Kennedy P.G."/>
        </authorList>
    </citation>
    <scope>NUCLEOTIDE SEQUENCE</scope>
    <source>
        <strain evidence="3">FC203</strain>
    </source>
</reference>
<protein>
    <recommendedName>
        <fullName evidence="2">CCHC-type domain-containing protein</fullName>
    </recommendedName>
</protein>
<organism evidence="3 4">
    <name type="scientific">Suillus fuscotomentosus</name>
    <dbReference type="NCBI Taxonomy" id="1912939"/>
    <lineage>
        <taxon>Eukaryota</taxon>
        <taxon>Fungi</taxon>
        <taxon>Dikarya</taxon>
        <taxon>Basidiomycota</taxon>
        <taxon>Agaricomycotina</taxon>
        <taxon>Agaricomycetes</taxon>
        <taxon>Agaricomycetidae</taxon>
        <taxon>Boletales</taxon>
        <taxon>Suillineae</taxon>
        <taxon>Suillaceae</taxon>
        <taxon>Suillus</taxon>
    </lineage>
</organism>
<feature type="non-terminal residue" evidence="3">
    <location>
        <position position="1"/>
    </location>
</feature>
<keyword evidence="1" id="KW-0862">Zinc</keyword>
<dbReference type="Proteomes" id="UP001195769">
    <property type="component" value="Unassembled WGS sequence"/>
</dbReference>
<dbReference type="PROSITE" id="PS50158">
    <property type="entry name" value="ZF_CCHC"/>
    <property type="match status" value="1"/>
</dbReference>
<gene>
    <name evidence="3" type="ORF">F5891DRAFT_899467</name>
</gene>
<dbReference type="AlphaFoldDB" id="A0AAD4HI20"/>
<evidence type="ECO:0000313" key="3">
    <source>
        <dbReference type="EMBL" id="KAG1898425.1"/>
    </source>
</evidence>
<accession>A0AAD4HI20</accession>
<name>A0AAD4HI20_9AGAM</name>
<evidence type="ECO:0000259" key="2">
    <source>
        <dbReference type="PROSITE" id="PS50158"/>
    </source>
</evidence>
<dbReference type="GeneID" id="64667730"/>
<keyword evidence="1" id="KW-0863">Zinc-finger</keyword>
<dbReference type="RefSeq" id="XP_041224001.1">
    <property type="nucleotide sequence ID" value="XM_041373432.1"/>
</dbReference>
<proteinExistence type="predicted"/>
<dbReference type="InterPro" id="IPR001878">
    <property type="entry name" value="Znf_CCHC"/>
</dbReference>
<keyword evidence="4" id="KW-1185">Reference proteome</keyword>
<dbReference type="GO" id="GO:0008270">
    <property type="term" value="F:zinc ion binding"/>
    <property type="evidence" value="ECO:0007669"/>
    <property type="project" value="UniProtKB-KW"/>
</dbReference>
<evidence type="ECO:0000313" key="4">
    <source>
        <dbReference type="Proteomes" id="UP001195769"/>
    </source>
</evidence>
<dbReference type="EMBL" id="JABBWK010000039">
    <property type="protein sequence ID" value="KAG1898425.1"/>
    <property type="molecule type" value="Genomic_DNA"/>
</dbReference>
<keyword evidence="1" id="KW-0479">Metal-binding</keyword>
<comment type="caution">
    <text evidence="3">The sequence shown here is derived from an EMBL/GenBank/DDBJ whole genome shotgun (WGS) entry which is preliminary data.</text>
</comment>